<protein>
    <submittedName>
        <fullName evidence="1">Uncharacterized protein</fullName>
    </submittedName>
</protein>
<comment type="caution">
    <text evidence="1">The sequence shown here is derived from an EMBL/GenBank/DDBJ whole genome shotgun (WGS) entry which is preliminary data.</text>
</comment>
<accession>A0ABN1II72</accession>
<reference evidence="1 2" key="1">
    <citation type="journal article" date="2019" name="Int. J. Syst. Evol. Microbiol.">
        <title>The Global Catalogue of Microorganisms (GCM) 10K type strain sequencing project: providing services to taxonomists for standard genome sequencing and annotation.</title>
        <authorList>
            <consortium name="The Broad Institute Genomics Platform"/>
            <consortium name="The Broad Institute Genome Sequencing Center for Infectious Disease"/>
            <person name="Wu L."/>
            <person name="Ma J."/>
        </authorList>
    </citation>
    <scope>NUCLEOTIDE SEQUENCE [LARGE SCALE GENOMIC DNA]</scope>
    <source>
        <strain evidence="1 2">JCM 15974</strain>
    </source>
</reference>
<organism evidence="1 2">
    <name type="scientific">Aquimarina litoralis</name>
    <dbReference type="NCBI Taxonomy" id="584605"/>
    <lineage>
        <taxon>Bacteria</taxon>
        <taxon>Pseudomonadati</taxon>
        <taxon>Bacteroidota</taxon>
        <taxon>Flavobacteriia</taxon>
        <taxon>Flavobacteriales</taxon>
        <taxon>Flavobacteriaceae</taxon>
        <taxon>Aquimarina</taxon>
    </lineage>
</organism>
<evidence type="ECO:0000313" key="1">
    <source>
        <dbReference type="EMBL" id="GAA0714309.1"/>
    </source>
</evidence>
<dbReference type="EMBL" id="BAAAGE010000001">
    <property type="protein sequence ID" value="GAA0714309.1"/>
    <property type="molecule type" value="Genomic_DNA"/>
</dbReference>
<sequence>MSTVEEYKPIPLIAKSKESFIKFLDKKKVATLSVKKIKTKDIIAAKTVLIPNSTGTILFVSSILLEEFLKELILETKCIVVEAIPTSNNNAK</sequence>
<proteinExistence type="predicted"/>
<gene>
    <name evidence="1" type="ORF">GCM10009430_07300</name>
</gene>
<evidence type="ECO:0000313" key="2">
    <source>
        <dbReference type="Proteomes" id="UP001501758"/>
    </source>
</evidence>
<name>A0ABN1II72_9FLAO</name>
<dbReference type="Proteomes" id="UP001501758">
    <property type="component" value="Unassembled WGS sequence"/>
</dbReference>
<keyword evidence="2" id="KW-1185">Reference proteome</keyword>